<dbReference type="PROSITE" id="PS51352">
    <property type="entry name" value="THIOREDOXIN_2"/>
    <property type="match status" value="1"/>
</dbReference>
<dbReference type="GO" id="GO:0005886">
    <property type="term" value="C:plasma membrane"/>
    <property type="evidence" value="ECO:0007669"/>
    <property type="project" value="UniProtKB-SubCell"/>
</dbReference>
<dbReference type="InterPro" id="IPR036249">
    <property type="entry name" value="Thioredoxin-like_sf"/>
</dbReference>
<dbReference type="InterPro" id="IPR003834">
    <property type="entry name" value="Cyt_c_assmbl_TM_dom"/>
</dbReference>
<evidence type="ECO:0000313" key="10">
    <source>
        <dbReference type="Proteomes" id="UP000186469"/>
    </source>
</evidence>
<feature type="domain" description="Thioredoxin" evidence="8">
    <location>
        <begin position="562"/>
        <end position="698"/>
    </location>
</feature>
<evidence type="ECO:0000313" key="9">
    <source>
        <dbReference type="EMBL" id="SHN70255.1"/>
    </source>
</evidence>
<proteinExistence type="predicted"/>
<dbReference type="AlphaFoldDB" id="A0A1M7THR4"/>
<dbReference type="GO" id="GO:0045454">
    <property type="term" value="P:cell redox homeostasis"/>
    <property type="evidence" value="ECO:0007669"/>
    <property type="project" value="TreeGrafter"/>
</dbReference>
<reference evidence="9 10" key="1">
    <citation type="submission" date="2016-12" db="EMBL/GenBank/DDBJ databases">
        <authorList>
            <person name="Song W.-J."/>
            <person name="Kurnit D.M."/>
        </authorList>
    </citation>
    <scope>NUCLEOTIDE SEQUENCE [LARGE SCALE GENOMIC DNA]</scope>
    <source>
        <strain evidence="9 10">DSM 11393</strain>
    </source>
</reference>
<dbReference type="GO" id="GO:0015035">
    <property type="term" value="F:protein-disulfide reductase activity"/>
    <property type="evidence" value="ECO:0007669"/>
    <property type="project" value="TreeGrafter"/>
</dbReference>
<organism evidence="9 10">
    <name type="scientific">Desulfovibrio litoralis DSM 11393</name>
    <dbReference type="NCBI Taxonomy" id="1121455"/>
    <lineage>
        <taxon>Bacteria</taxon>
        <taxon>Pseudomonadati</taxon>
        <taxon>Thermodesulfobacteriota</taxon>
        <taxon>Desulfovibrionia</taxon>
        <taxon>Desulfovibrionales</taxon>
        <taxon>Desulfovibrionaceae</taxon>
        <taxon>Desulfovibrio</taxon>
    </lineage>
</organism>
<dbReference type="STRING" id="1121455.SAMN02745728_02020"/>
<keyword evidence="4" id="KW-0201">Cytochrome c-type biogenesis</keyword>
<protein>
    <submittedName>
        <fullName evidence="9">Thiol:disulfide interchange protein DsbD</fullName>
    </submittedName>
</protein>
<feature type="transmembrane region" description="Helical" evidence="7">
    <location>
        <begin position="390"/>
        <end position="412"/>
    </location>
</feature>
<evidence type="ECO:0000256" key="6">
    <source>
        <dbReference type="ARBA" id="ARBA00023136"/>
    </source>
</evidence>
<evidence type="ECO:0000259" key="8">
    <source>
        <dbReference type="PROSITE" id="PS51352"/>
    </source>
</evidence>
<name>A0A1M7THR4_9BACT</name>
<evidence type="ECO:0000256" key="2">
    <source>
        <dbReference type="ARBA" id="ARBA00022475"/>
    </source>
</evidence>
<feature type="transmembrane region" description="Helical" evidence="7">
    <location>
        <begin position="311"/>
        <end position="338"/>
    </location>
</feature>
<evidence type="ECO:0000256" key="5">
    <source>
        <dbReference type="ARBA" id="ARBA00022989"/>
    </source>
</evidence>
<dbReference type="PROSITE" id="PS51354">
    <property type="entry name" value="GLUTAREDOXIN_2"/>
    <property type="match status" value="1"/>
</dbReference>
<evidence type="ECO:0000256" key="1">
    <source>
        <dbReference type="ARBA" id="ARBA00004651"/>
    </source>
</evidence>
<feature type="transmembrane region" description="Helical" evidence="7">
    <location>
        <begin position="433"/>
        <end position="457"/>
    </location>
</feature>
<dbReference type="GO" id="GO:0017004">
    <property type="term" value="P:cytochrome complex assembly"/>
    <property type="evidence" value="ECO:0007669"/>
    <property type="project" value="UniProtKB-KW"/>
</dbReference>
<dbReference type="Pfam" id="PF02683">
    <property type="entry name" value="DsbD_TM"/>
    <property type="match status" value="1"/>
</dbReference>
<dbReference type="OrthoDB" id="9811036at2"/>
<comment type="subcellular location">
    <subcellularLocation>
        <location evidence="1">Cell membrane</location>
        <topology evidence="1">Multi-pass membrane protein</topology>
    </subcellularLocation>
</comment>
<dbReference type="Pfam" id="PF00085">
    <property type="entry name" value="Thioredoxin"/>
    <property type="match status" value="1"/>
</dbReference>
<keyword evidence="2" id="KW-1003">Cell membrane</keyword>
<feature type="transmembrane region" description="Helical" evidence="7">
    <location>
        <begin position="557"/>
        <end position="574"/>
    </location>
</feature>
<dbReference type="SUPFAM" id="SSF52833">
    <property type="entry name" value="Thioredoxin-like"/>
    <property type="match status" value="1"/>
</dbReference>
<accession>A0A1M7THR4</accession>
<feature type="transmembrane region" description="Helical" evidence="7">
    <location>
        <begin position="497"/>
        <end position="520"/>
    </location>
</feature>
<dbReference type="RefSeq" id="WP_072697697.1">
    <property type="nucleotide sequence ID" value="NZ_FRDI01000012.1"/>
</dbReference>
<feature type="transmembrane region" description="Helical" evidence="7">
    <location>
        <begin position="463"/>
        <end position="485"/>
    </location>
</feature>
<dbReference type="PANTHER" id="PTHR32234:SF0">
    <property type="entry name" value="THIOL:DISULFIDE INTERCHANGE PROTEIN DSBD"/>
    <property type="match status" value="1"/>
</dbReference>
<sequence length="702" mass="78122">MFLSSSPSSIKNLIYKVFFISLLFIASQINIIDFSFKTKAAFATSSNPNFTLNWSLTTIPQDFSLLAQIKEPIDPTLPFDSSNKKTHLPAIIVELKLKEGYYFYANNELNQGKPTKTGIIGFSFQPKINKAAVFSFYPPANKKNDLLNPGTKVLSYDQNSNFLLLINQEFSFKINGQESKAEFSGLLCSANNCTPVKEIFSFNHIDFNELPLLTNAEITKLHPNLAKLTLGSSLVQKNNWVPASQTSTAQDASNDPAQANELKKEKAEIQELVSSDDNSSEKNTIVTTEESQAITPIYFNQALEVHSLLKAILLGMLAGFILNFMPCVLPVLSLKLSGLMFYSEYKNKKARLKAFREHCIFFSVGILTWFTILGFVLFKSNLVWGQIFQFPILIMILAALIFALSLSLFNVFNLPLIDLKSHGNHPKLQAFSTGLLATVLATPCSGPLLGGVLGWAFQQGPTTIFIVLISVGFGMSLIYFIFAAFPNLVSKMPKPGNWMLTLAQAVGFLLIGTSLWLLSALPDKRLLSAIVLLLFIAFLCWLWGLLVLPHKKRIVRAFFRVAIISMVVFSFWVWEYVDNIPKANWATFNQTQFEQLLGNEAMMITFTADWCPNCKAVEKTVLTNTRLNRIQANYDINIIKVDLTGPNPEGQALLKELGSSSIPLLAIFPSGKNAHSPIVIRDMFTAKDLNNALEQALGQTQP</sequence>
<dbReference type="Gene3D" id="3.40.30.10">
    <property type="entry name" value="Glutaredoxin"/>
    <property type="match status" value="1"/>
</dbReference>
<dbReference type="Proteomes" id="UP000186469">
    <property type="component" value="Unassembled WGS sequence"/>
</dbReference>
<keyword evidence="10" id="KW-1185">Reference proteome</keyword>
<feature type="transmembrane region" description="Helical" evidence="7">
    <location>
        <begin position="359"/>
        <end position="378"/>
    </location>
</feature>
<dbReference type="PANTHER" id="PTHR32234">
    <property type="entry name" value="THIOL:DISULFIDE INTERCHANGE PROTEIN DSBD"/>
    <property type="match status" value="1"/>
</dbReference>
<feature type="transmembrane region" description="Helical" evidence="7">
    <location>
        <begin position="12"/>
        <end position="32"/>
    </location>
</feature>
<keyword evidence="3 7" id="KW-0812">Transmembrane</keyword>
<gene>
    <name evidence="9" type="ORF">SAMN02745728_02020</name>
</gene>
<dbReference type="InterPro" id="IPR013766">
    <property type="entry name" value="Thioredoxin_domain"/>
</dbReference>
<dbReference type="EMBL" id="FRDI01000012">
    <property type="protein sequence ID" value="SHN70255.1"/>
    <property type="molecule type" value="Genomic_DNA"/>
</dbReference>
<feature type="transmembrane region" description="Helical" evidence="7">
    <location>
        <begin position="526"/>
        <end position="548"/>
    </location>
</feature>
<evidence type="ECO:0000256" key="3">
    <source>
        <dbReference type="ARBA" id="ARBA00022692"/>
    </source>
</evidence>
<evidence type="ECO:0000256" key="4">
    <source>
        <dbReference type="ARBA" id="ARBA00022748"/>
    </source>
</evidence>
<keyword evidence="5 7" id="KW-1133">Transmembrane helix</keyword>
<keyword evidence="6 7" id="KW-0472">Membrane</keyword>
<evidence type="ECO:0000256" key="7">
    <source>
        <dbReference type="SAM" id="Phobius"/>
    </source>
</evidence>